<feature type="region of interest" description="Disordered" evidence="1">
    <location>
        <begin position="1"/>
        <end position="64"/>
    </location>
</feature>
<dbReference type="KEGG" id="acad:UA74_17410"/>
<sequence>MTRSDAQQALNRPITALTAPAEPCGPQGSALATLPGGDEAAPGTGRRRVQGLIPAGRRGGSVRW</sequence>
<evidence type="ECO:0000256" key="1">
    <source>
        <dbReference type="SAM" id="MobiDB-lite"/>
    </source>
</evidence>
<reference evidence="3" key="1">
    <citation type="submission" date="2016-06" db="EMBL/GenBank/DDBJ databases">
        <title>Complete genome sequence of Actinoalloteichus fjordicus DSM 46855 (=ADI127-17), type strain of the new species Actinoalloteichus fjordicus.</title>
        <authorList>
            <person name="Ruckert C."/>
            <person name="Nouioui I."/>
            <person name="Willmese J."/>
            <person name="van Wezel G."/>
            <person name="Klenk H.-P."/>
            <person name="Kalinowski J."/>
            <person name="Zotchev S.B."/>
        </authorList>
    </citation>
    <scope>NUCLEOTIDE SEQUENCE [LARGE SCALE GENOMIC DNA]</scope>
    <source>
        <strain evidence="3">ADI127-7</strain>
    </source>
</reference>
<evidence type="ECO:0000313" key="3">
    <source>
        <dbReference type="Proteomes" id="UP000185511"/>
    </source>
</evidence>
<dbReference type="Proteomes" id="UP000185511">
    <property type="component" value="Chromosome"/>
</dbReference>
<feature type="compositionally biased region" description="Polar residues" evidence="1">
    <location>
        <begin position="1"/>
        <end position="10"/>
    </location>
</feature>
<keyword evidence="3" id="KW-1185">Reference proteome</keyword>
<dbReference type="RefSeq" id="WP_075741222.1">
    <property type="nucleotide sequence ID" value="NZ_CP016076.1"/>
</dbReference>
<dbReference type="EMBL" id="CP016076">
    <property type="protein sequence ID" value="APU15510.1"/>
    <property type="molecule type" value="Genomic_DNA"/>
</dbReference>
<evidence type="ECO:0000313" key="2">
    <source>
        <dbReference type="EMBL" id="APU15510.1"/>
    </source>
</evidence>
<dbReference type="AlphaFoldDB" id="A0AAC9LES0"/>
<gene>
    <name evidence="2" type="ORF">UA74_17410</name>
</gene>
<proteinExistence type="predicted"/>
<accession>A0AAC9LES0</accession>
<organism evidence="2 3">
    <name type="scientific">Actinoalloteichus fjordicus</name>
    <dbReference type="NCBI Taxonomy" id="1612552"/>
    <lineage>
        <taxon>Bacteria</taxon>
        <taxon>Bacillati</taxon>
        <taxon>Actinomycetota</taxon>
        <taxon>Actinomycetes</taxon>
        <taxon>Pseudonocardiales</taxon>
        <taxon>Pseudonocardiaceae</taxon>
        <taxon>Actinoalloteichus</taxon>
    </lineage>
</organism>
<protein>
    <submittedName>
        <fullName evidence="2">Uncharacterized protein</fullName>
    </submittedName>
</protein>
<name>A0AAC9LES0_9PSEU</name>